<dbReference type="InterPro" id="IPR042177">
    <property type="entry name" value="Cell/Rod_1"/>
</dbReference>
<comment type="similarity">
    <text evidence="1 5">Belongs to the MreC family.</text>
</comment>
<evidence type="ECO:0000256" key="3">
    <source>
        <dbReference type="ARBA" id="ARBA00022960"/>
    </source>
</evidence>
<dbReference type="Gene3D" id="2.40.10.350">
    <property type="entry name" value="Rod shape-determining protein MreC, domain 2"/>
    <property type="match status" value="1"/>
</dbReference>
<sequence length="284" mass="31451">MRVINFFNRNRMLIVLFGIVVLIALIGFSLSDRDSTTKAEQFTGDTAAATQKVVDAPFSFIGNIFSNIAGSFSALEENEKLKQQLDMLPQLQSDNERLKAENEELRESLEVSSSMAYETVNARVISRAPDQWLESFTIDKGEKDGIKEGMAVSTSEGLVGIVKRVNGNSSFIEMISTNASQNNLSVEVRHNDEAVYGNIRNFDTENDVLVVENIKSQVKLEKGDEVFTSGLTGAFPEGIVIGKVVEVENDEYGLSQNAYVQMNSDLNDVDNVFVLKRDPESLED</sequence>
<dbReference type="PANTHER" id="PTHR34138">
    <property type="entry name" value="CELL SHAPE-DETERMINING PROTEIN MREC"/>
    <property type="match status" value="1"/>
</dbReference>
<evidence type="ECO:0000256" key="2">
    <source>
        <dbReference type="ARBA" id="ARBA00013855"/>
    </source>
</evidence>
<evidence type="ECO:0000256" key="4">
    <source>
        <dbReference type="ARBA" id="ARBA00032089"/>
    </source>
</evidence>
<dbReference type="AlphaFoldDB" id="A0A3E0B1F4"/>
<comment type="caution">
    <text evidence="9">The sequence shown here is derived from an EMBL/GenBank/DDBJ whole genome shotgun (WGS) entry which is preliminary data.</text>
</comment>
<dbReference type="PIRSF" id="PIRSF038471">
    <property type="entry name" value="MreC"/>
    <property type="match status" value="1"/>
</dbReference>
<keyword evidence="7" id="KW-0812">Transmembrane</keyword>
<evidence type="ECO:0000256" key="6">
    <source>
        <dbReference type="SAM" id="Coils"/>
    </source>
</evidence>
<comment type="function">
    <text evidence="5">Involved in formation and maintenance of cell shape.</text>
</comment>
<evidence type="ECO:0000256" key="7">
    <source>
        <dbReference type="SAM" id="Phobius"/>
    </source>
</evidence>
<proteinExistence type="inferred from homology"/>
<dbReference type="Gene3D" id="1.20.5.490">
    <property type="entry name" value="Single helix bin"/>
    <property type="match status" value="1"/>
</dbReference>
<protein>
    <recommendedName>
        <fullName evidence="2 5">Cell shape-determining protein MreC</fullName>
    </recommendedName>
    <alternativeName>
        <fullName evidence="4 5">Cell shape protein MreC</fullName>
    </alternativeName>
</protein>
<dbReference type="GO" id="GO:0005886">
    <property type="term" value="C:plasma membrane"/>
    <property type="evidence" value="ECO:0007669"/>
    <property type="project" value="TreeGrafter"/>
</dbReference>
<keyword evidence="7" id="KW-0472">Membrane</keyword>
<reference evidence="9 10" key="1">
    <citation type="submission" date="2018-08" db="EMBL/GenBank/DDBJ databases">
        <title>Genomic Encyclopedia of Type Strains, Phase IV (KMG-IV): sequencing the most valuable type-strain genomes for metagenomic binning, comparative biology and taxonomic classification.</title>
        <authorList>
            <person name="Goeker M."/>
        </authorList>
    </citation>
    <scope>NUCLEOTIDE SEQUENCE [LARGE SCALE GENOMIC DNA]</scope>
    <source>
        <strain evidence="9 10">DSM 17274</strain>
    </source>
</reference>
<accession>A0A3E0B1F4</accession>
<dbReference type="EMBL" id="QUMW01000009">
    <property type="protein sequence ID" value="REG25801.1"/>
    <property type="molecule type" value="Genomic_DNA"/>
</dbReference>
<evidence type="ECO:0000259" key="8">
    <source>
        <dbReference type="Pfam" id="PF04085"/>
    </source>
</evidence>
<keyword evidence="10" id="KW-1185">Reference proteome</keyword>
<dbReference type="InterPro" id="IPR007221">
    <property type="entry name" value="MreC"/>
</dbReference>
<organism evidence="9 10">
    <name type="scientific">Jeotgalicoccus halotolerans</name>
    <dbReference type="NCBI Taxonomy" id="157227"/>
    <lineage>
        <taxon>Bacteria</taxon>
        <taxon>Bacillati</taxon>
        <taxon>Bacillota</taxon>
        <taxon>Bacilli</taxon>
        <taxon>Bacillales</taxon>
        <taxon>Staphylococcaceae</taxon>
        <taxon>Jeotgalicoccus</taxon>
    </lineage>
</organism>
<keyword evidence="3 5" id="KW-0133">Cell shape</keyword>
<dbReference type="Proteomes" id="UP000257076">
    <property type="component" value="Unassembled WGS sequence"/>
</dbReference>
<dbReference type="InterPro" id="IPR042175">
    <property type="entry name" value="Cell/Rod_MreC_2"/>
</dbReference>
<evidence type="ECO:0000313" key="9">
    <source>
        <dbReference type="EMBL" id="REG25801.1"/>
    </source>
</evidence>
<feature type="transmembrane region" description="Helical" evidence="7">
    <location>
        <begin position="12"/>
        <end position="30"/>
    </location>
</feature>
<evidence type="ECO:0000313" key="10">
    <source>
        <dbReference type="Proteomes" id="UP000257076"/>
    </source>
</evidence>
<dbReference type="Pfam" id="PF04085">
    <property type="entry name" value="MreC"/>
    <property type="match status" value="1"/>
</dbReference>
<evidence type="ECO:0000256" key="1">
    <source>
        <dbReference type="ARBA" id="ARBA00009369"/>
    </source>
</evidence>
<keyword evidence="7" id="KW-1133">Transmembrane helix</keyword>
<dbReference type="InterPro" id="IPR055342">
    <property type="entry name" value="MreC_beta-barrel_core"/>
</dbReference>
<dbReference type="NCBIfam" id="TIGR00219">
    <property type="entry name" value="mreC"/>
    <property type="match status" value="1"/>
</dbReference>
<keyword evidence="6" id="KW-0175">Coiled coil</keyword>
<dbReference type="GO" id="GO:0008360">
    <property type="term" value="P:regulation of cell shape"/>
    <property type="evidence" value="ECO:0007669"/>
    <property type="project" value="UniProtKB-KW"/>
</dbReference>
<dbReference type="PANTHER" id="PTHR34138:SF1">
    <property type="entry name" value="CELL SHAPE-DETERMINING PROTEIN MREC"/>
    <property type="match status" value="1"/>
</dbReference>
<gene>
    <name evidence="9" type="ORF">DFR63_0846</name>
</gene>
<name>A0A3E0B1F4_9STAP</name>
<evidence type="ECO:0000256" key="5">
    <source>
        <dbReference type="PIRNR" id="PIRNR038471"/>
    </source>
</evidence>
<feature type="domain" description="Rod shape-determining protein MreC beta-barrel core" evidence="8">
    <location>
        <begin position="124"/>
        <end position="276"/>
    </location>
</feature>
<feature type="coiled-coil region" evidence="6">
    <location>
        <begin position="81"/>
        <end position="115"/>
    </location>
</feature>
<dbReference type="Gene3D" id="2.40.10.340">
    <property type="entry name" value="Rod shape-determining protein MreC, domain 1"/>
    <property type="match status" value="1"/>
</dbReference>